<comment type="caution">
    <text evidence="2">The sequence shown here is derived from an EMBL/GenBank/DDBJ whole genome shotgun (WGS) entry which is preliminary data.</text>
</comment>
<feature type="domain" description="SMP-30/Gluconolactonase/LRE-like region" evidence="1">
    <location>
        <begin position="34"/>
        <end position="268"/>
    </location>
</feature>
<evidence type="ECO:0000313" key="3">
    <source>
        <dbReference type="Proteomes" id="UP001207116"/>
    </source>
</evidence>
<name>A0AAE3MJJ8_9FLAO</name>
<dbReference type="Gene3D" id="2.120.10.30">
    <property type="entry name" value="TolB, C-terminal domain"/>
    <property type="match status" value="1"/>
</dbReference>
<dbReference type="InterPro" id="IPR011042">
    <property type="entry name" value="6-blade_b-propeller_TolB-like"/>
</dbReference>
<reference evidence="2" key="1">
    <citation type="submission" date="2022-11" db="EMBL/GenBank/DDBJ databases">
        <title>The characterization of three novel Bacteroidetes species and genomic analysis of their roles in tidal elemental geochemical cycles.</title>
        <authorList>
            <person name="Ma K.-J."/>
        </authorList>
    </citation>
    <scope>NUCLEOTIDE SEQUENCE</scope>
    <source>
        <strain evidence="2">M415</strain>
    </source>
</reference>
<gene>
    <name evidence="2" type="ORF">OO016_02645</name>
</gene>
<dbReference type="Pfam" id="PF08450">
    <property type="entry name" value="SGL"/>
    <property type="match status" value="1"/>
</dbReference>
<dbReference type="PANTHER" id="PTHR47572">
    <property type="entry name" value="LIPOPROTEIN-RELATED"/>
    <property type="match status" value="1"/>
</dbReference>
<dbReference type="InterPro" id="IPR051262">
    <property type="entry name" value="SMP-30/CGR1_Lactonase"/>
</dbReference>
<dbReference type="Proteomes" id="UP001207116">
    <property type="component" value="Unassembled WGS sequence"/>
</dbReference>
<dbReference type="RefSeq" id="WP_266010603.1">
    <property type="nucleotide sequence ID" value="NZ_JAPFQP010000001.1"/>
</dbReference>
<dbReference type="SUPFAM" id="SSF63829">
    <property type="entry name" value="Calcium-dependent phosphotriesterase"/>
    <property type="match status" value="1"/>
</dbReference>
<dbReference type="InterPro" id="IPR013658">
    <property type="entry name" value="SGL"/>
</dbReference>
<evidence type="ECO:0000313" key="2">
    <source>
        <dbReference type="EMBL" id="MCX2718491.1"/>
    </source>
</evidence>
<keyword evidence="3" id="KW-1185">Reference proteome</keyword>
<protein>
    <submittedName>
        <fullName evidence="2">SMP-30/gluconolactonase/LRE family protein</fullName>
    </submittedName>
</protein>
<organism evidence="2 3">
    <name type="scientific">Lentiprolixibacter aurantiacus</name>
    <dbReference type="NCBI Taxonomy" id="2993939"/>
    <lineage>
        <taxon>Bacteria</taxon>
        <taxon>Pseudomonadati</taxon>
        <taxon>Bacteroidota</taxon>
        <taxon>Flavobacteriia</taxon>
        <taxon>Flavobacteriales</taxon>
        <taxon>Flavobacteriaceae</taxon>
        <taxon>Lentiprolixibacter</taxon>
    </lineage>
</organism>
<proteinExistence type="predicted"/>
<dbReference type="AlphaFoldDB" id="A0AAE3MJJ8"/>
<dbReference type="EMBL" id="JAPFQP010000001">
    <property type="protein sequence ID" value="MCX2718491.1"/>
    <property type="molecule type" value="Genomic_DNA"/>
</dbReference>
<accession>A0AAE3MJJ8</accession>
<dbReference type="PANTHER" id="PTHR47572:SF5">
    <property type="entry name" value="BLR2277 PROTEIN"/>
    <property type="match status" value="1"/>
</dbReference>
<sequence>MLLLVILLFGACQTNSRTSWDFTTENVFTPGIEGPAVNSERLLFAVNFEKEGTIGVVDETGEGKVFLELPEGSIGNGIRFDSDGNMFIADYAGHKVYRVARGSDIPEVWAEEANMNQPNDLTLGRQGQIYLSDPDWSINTGKIWMVDQQRNVVLLEDKMGTTNGIELSPDGNILYVNESIQRKVWKYDILPGGAIGNKELLISFKDFGLDGMRCDEKGNLYITRFEKGTVVVVSPEGKILDEIELKGKKPSNITFGGEDWQTCYVTMADRGCVEAFRALYPRRSN</sequence>
<evidence type="ECO:0000259" key="1">
    <source>
        <dbReference type="Pfam" id="PF08450"/>
    </source>
</evidence>